<dbReference type="GO" id="GO:0003714">
    <property type="term" value="F:transcription corepressor activity"/>
    <property type="evidence" value="ECO:0007669"/>
    <property type="project" value="TreeGrafter"/>
</dbReference>
<dbReference type="GO" id="GO:0006338">
    <property type="term" value="P:chromatin remodeling"/>
    <property type="evidence" value="ECO:0007669"/>
    <property type="project" value="InterPro"/>
</dbReference>
<evidence type="ECO:0000313" key="11">
    <source>
        <dbReference type="Proteomes" id="UP000249757"/>
    </source>
</evidence>
<dbReference type="PANTHER" id="PTHR12855:SF10">
    <property type="entry name" value="DNA METHYLTRANSFERASE 1-ASSOCIATED PROTEIN 1"/>
    <property type="match status" value="1"/>
</dbReference>
<protein>
    <recommendedName>
        <fullName evidence="3">SWR1-complex protein 4</fullName>
    </recommendedName>
</protein>
<comment type="subcellular location">
    <subcellularLocation>
        <location evidence="1">Nucleus</location>
    </subcellularLocation>
</comment>
<dbReference type="AlphaFoldDB" id="A0A922N6Q3"/>
<keyword evidence="4" id="KW-0156">Chromatin regulator</keyword>
<sequence>MASGRDVRDMLGLPAAGGDAPKTVGPAAVAQQTQKRSKPAGGSRKIQGVAREVAALYGERPPPVAVYEEKKAYRAKRQSTGPAKKWIQQPFTNPARADGLVLRHWRRKPTTTAPPVQEAGDATMQEASGDDAAATTTADSYLESCSDYAKYDIKVDMPGFTDEEYDQYLRSDDWSREETDYLFGVIRDYSYRWPVIWDRYDYQPARHHAPETAPGDDHALATMPFAPSKKRSLEDLKARFYDISAKLMKQRIPEVSMDADQYSLYEMLTKFDPNMERNRKMLATALINRTMDEVKEEEFLLTELQRINMAANRLDAEREELRARLDAPPANPQASAGLQAFTSSQALQALFQQLFQQDRSKKRASGGATGPGRLSLSANDMVHTPGSAQQQLSAANRRQSMAQHHEKTAQTPVKHLSPHQEHRFNVSTHDRLTSGVTFGSDKLLKMRQAKSNVQTQKIGQMLAALGVSEIVSIPTSKIADVFEQLVAKVSRLLDVRKVREKEEGECKVLLAMKERRNGGAGKETGASETNNATTSNNNNSNNNKQPKQEQPNPEVDADADGENDDEEDDVNKNYGGDDAEGDADEGGHDADNLHDDDAEGEEEDDDDDDDEDEGGFNGEVEDDDGDVDAEGEDESSKQQSRATSQGAGGMQGQGQSQGQGQGQGQGHKRSASVFSQGSEGEVSSSKRVRK</sequence>
<keyword evidence="6" id="KW-0804">Transcription</keyword>
<feature type="compositionally biased region" description="Polar residues" evidence="8">
    <location>
        <begin position="386"/>
        <end position="402"/>
    </location>
</feature>
<name>A0A922N6Q3_9PLEO</name>
<dbReference type="InterPro" id="IPR027109">
    <property type="entry name" value="Swc4/Dmap1"/>
</dbReference>
<feature type="region of interest" description="Disordered" evidence="8">
    <location>
        <begin position="1"/>
        <end position="46"/>
    </location>
</feature>
<evidence type="ECO:0000256" key="7">
    <source>
        <dbReference type="ARBA" id="ARBA00023242"/>
    </source>
</evidence>
<feature type="region of interest" description="Disordered" evidence="8">
    <location>
        <begin position="107"/>
        <end position="135"/>
    </location>
</feature>
<dbReference type="PANTHER" id="PTHR12855">
    <property type="entry name" value="DNA METHYLTRANSFERASE 1-ASSOCIATED PROTEIN 1 FAMILY MEMBER"/>
    <property type="match status" value="1"/>
</dbReference>
<organism evidence="10 11">
    <name type="scientific">Pyrenophora tritici-repentis</name>
    <dbReference type="NCBI Taxonomy" id="45151"/>
    <lineage>
        <taxon>Eukaryota</taxon>
        <taxon>Fungi</taxon>
        <taxon>Dikarya</taxon>
        <taxon>Ascomycota</taxon>
        <taxon>Pezizomycotina</taxon>
        <taxon>Dothideomycetes</taxon>
        <taxon>Pleosporomycetidae</taxon>
        <taxon>Pleosporales</taxon>
        <taxon>Pleosporineae</taxon>
        <taxon>Pleosporaceae</taxon>
        <taxon>Pyrenophora</taxon>
    </lineage>
</organism>
<dbReference type="GO" id="GO:0000812">
    <property type="term" value="C:Swr1 complex"/>
    <property type="evidence" value="ECO:0007669"/>
    <property type="project" value="TreeGrafter"/>
</dbReference>
<comment type="caution">
    <text evidence="10">The sequence shown here is derived from an EMBL/GenBank/DDBJ whole genome shotgun (WGS) entry which is preliminary data.</text>
</comment>
<reference evidence="11" key="1">
    <citation type="journal article" date="2022" name="Microb. Genom.">
        <title>A global pangenome for the wheat fungal pathogen Pyrenophora tritici-repentis and prediction of effector protein structural homology.</title>
        <authorList>
            <person name="Moolhuijzen P.M."/>
            <person name="See P.T."/>
            <person name="Shi G."/>
            <person name="Powell H.R."/>
            <person name="Cockram J."/>
            <person name="Jorgensen L.N."/>
            <person name="Benslimane H."/>
            <person name="Strelkov S.E."/>
            <person name="Turner J."/>
            <person name="Liu Z."/>
            <person name="Moffat C.S."/>
        </authorList>
    </citation>
    <scope>NUCLEOTIDE SEQUENCE [LARGE SCALE GENOMIC DNA]</scope>
</reference>
<feature type="compositionally biased region" description="Polar residues" evidence="8">
    <location>
        <begin position="672"/>
        <end position="690"/>
    </location>
</feature>
<feature type="compositionally biased region" description="Low complexity" evidence="8">
    <location>
        <begin position="526"/>
        <end position="554"/>
    </location>
</feature>
<evidence type="ECO:0000256" key="1">
    <source>
        <dbReference type="ARBA" id="ARBA00004123"/>
    </source>
</evidence>
<evidence type="ECO:0000256" key="4">
    <source>
        <dbReference type="ARBA" id="ARBA00022853"/>
    </source>
</evidence>
<dbReference type="Pfam" id="PF16282">
    <property type="entry name" value="SANT_DAMP1_like"/>
    <property type="match status" value="1"/>
</dbReference>
<keyword evidence="7" id="KW-0539">Nucleus</keyword>
<evidence type="ECO:0000259" key="9">
    <source>
        <dbReference type="Pfam" id="PF16282"/>
    </source>
</evidence>
<gene>
    <name evidence="10" type="ORF">Ptr86124_010557</name>
</gene>
<dbReference type="GO" id="GO:0035267">
    <property type="term" value="C:NuA4 histone acetyltransferase complex"/>
    <property type="evidence" value="ECO:0007669"/>
    <property type="project" value="InterPro"/>
</dbReference>
<feature type="compositionally biased region" description="Gly residues" evidence="8">
    <location>
        <begin position="646"/>
        <end position="665"/>
    </location>
</feature>
<feature type="compositionally biased region" description="Acidic residues" evidence="8">
    <location>
        <begin position="596"/>
        <end position="633"/>
    </location>
</feature>
<feature type="compositionally biased region" description="Basic and acidic residues" evidence="8">
    <location>
        <begin position="585"/>
        <end position="595"/>
    </location>
</feature>
<evidence type="ECO:0000256" key="5">
    <source>
        <dbReference type="ARBA" id="ARBA00023015"/>
    </source>
</evidence>
<dbReference type="Proteomes" id="UP000249757">
    <property type="component" value="Unassembled WGS sequence"/>
</dbReference>
<evidence type="ECO:0000256" key="6">
    <source>
        <dbReference type="ARBA" id="ARBA00023163"/>
    </source>
</evidence>
<comment type="similarity">
    <text evidence="2">Belongs to the SWC4 family.</text>
</comment>
<keyword evidence="5" id="KW-0805">Transcription regulation</keyword>
<evidence type="ECO:0000256" key="2">
    <source>
        <dbReference type="ARBA" id="ARBA00006918"/>
    </source>
</evidence>
<feature type="compositionally biased region" description="Acidic residues" evidence="8">
    <location>
        <begin position="555"/>
        <end position="569"/>
    </location>
</feature>
<feature type="domain" description="DAMP1 SANT/Myb-like" evidence="9">
    <location>
        <begin position="147"/>
        <end position="248"/>
    </location>
</feature>
<dbReference type="GO" id="GO:0006281">
    <property type="term" value="P:DNA repair"/>
    <property type="evidence" value="ECO:0007669"/>
    <property type="project" value="InterPro"/>
</dbReference>
<dbReference type="Gene3D" id="1.10.10.60">
    <property type="entry name" value="Homeodomain-like"/>
    <property type="match status" value="1"/>
</dbReference>
<feature type="compositionally biased region" description="Basic and acidic residues" evidence="8">
    <location>
        <begin position="418"/>
        <end position="429"/>
    </location>
</feature>
<dbReference type="EMBL" id="NRDI02000016">
    <property type="protein sequence ID" value="KAI1510752.1"/>
    <property type="molecule type" value="Genomic_DNA"/>
</dbReference>
<keyword evidence="11" id="KW-1185">Reference proteome</keyword>
<proteinExistence type="inferred from homology"/>
<dbReference type="GO" id="GO:0000122">
    <property type="term" value="P:negative regulation of transcription by RNA polymerase II"/>
    <property type="evidence" value="ECO:0007669"/>
    <property type="project" value="TreeGrafter"/>
</dbReference>
<dbReference type="InterPro" id="IPR032563">
    <property type="entry name" value="DAMP1_SANT-like"/>
</dbReference>
<evidence type="ECO:0000313" key="10">
    <source>
        <dbReference type="EMBL" id="KAI1510752.1"/>
    </source>
</evidence>
<evidence type="ECO:0000256" key="8">
    <source>
        <dbReference type="SAM" id="MobiDB-lite"/>
    </source>
</evidence>
<accession>A0A922N6Q3</accession>
<feature type="region of interest" description="Disordered" evidence="8">
    <location>
        <begin position="517"/>
        <end position="690"/>
    </location>
</feature>
<feature type="region of interest" description="Disordered" evidence="8">
    <location>
        <begin position="358"/>
        <end position="429"/>
    </location>
</feature>
<evidence type="ECO:0000256" key="3">
    <source>
        <dbReference type="ARBA" id="ARBA00019132"/>
    </source>
</evidence>